<dbReference type="Gene3D" id="3.40.1010.10">
    <property type="entry name" value="Cobalt-precorrin-4 Transmethylase, Domain 1"/>
    <property type="match status" value="1"/>
</dbReference>
<organism evidence="9 10">
    <name type="scientific">Ferroplasma acidiphilum</name>
    <dbReference type="NCBI Taxonomy" id="74969"/>
    <lineage>
        <taxon>Archaea</taxon>
        <taxon>Methanobacteriati</taxon>
        <taxon>Thermoplasmatota</taxon>
        <taxon>Thermoplasmata</taxon>
        <taxon>Thermoplasmatales</taxon>
        <taxon>Ferroplasmaceae</taxon>
        <taxon>Ferroplasma</taxon>
    </lineage>
</organism>
<evidence type="ECO:0000256" key="5">
    <source>
        <dbReference type="ARBA" id="ARBA00022691"/>
    </source>
</evidence>
<comment type="caution">
    <text evidence="6">Lacks conserved residue(s) required for the propagation of feature annotation.</text>
</comment>
<dbReference type="GO" id="GO:0004164">
    <property type="term" value="F:diphthine synthase activity"/>
    <property type="evidence" value="ECO:0007669"/>
    <property type="project" value="UniProtKB-UniRule"/>
</dbReference>
<keyword evidence="5 6" id="KW-0949">S-adenosyl-L-methionine</keyword>
<comment type="function">
    <text evidence="6">S-adenosyl-L-methionine-dependent methyltransferase that catalyzes the trimethylation of the amino group of the modified target histidine residue in translation elongation factor 2 (EF-2), to form an intermediate called diphthine. The three successive methylation reactions represent the second step of diphthamide biosynthesis.</text>
</comment>
<dbReference type="PIRSF" id="PIRSF036432">
    <property type="entry name" value="Diphthine_synth"/>
    <property type="match status" value="1"/>
</dbReference>
<dbReference type="PANTHER" id="PTHR10882">
    <property type="entry name" value="DIPHTHINE SYNTHASE"/>
    <property type="match status" value="1"/>
</dbReference>
<dbReference type="KEGG" id="fai:FAD_0348"/>
<keyword evidence="10" id="KW-1185">Reference proteome</keyword>
<comment type="pathway">
    <text evidence="1 6">Protein modification; peptidyl-diphthamide biosynthesis.</text>
</comment>
<dbReference type="Proteomes" id="UP000192050">
    <property type="component" value="Chromosome"/>
</dbReference>
<dbReference type="InterPro" id="IPR004551">
    <property type="entry name" value="Dphthn_synthase"/>
</dbReference>
<evidence type="ECO:0000256" key="6">
    <source>
        <dbReference type="HAMAP-Rule" id="MF_01084"/>
    </source>
</evidence>
<evidence type="ECO:0000256" key="3">
    <source>
        <dbReference type="ARBA" id="ARBA00022603"/>
    </source>
</evidence>
<keyword evidence="3 6" id="KW-0489">Methyltransferase</keyword>
<name>A0A1V0N2D6_9ARCH</name>
<dbReference type="GeneID" id="31675857"/>
<dbReference type="InterPro" id="IPR000878">
    <property type="entry name" value="4pyrrol_Mease"/>
</dbReference>
<feature type="binding site" evidence="6 7">
    <location>
        <position position="84"/>
    </location>
    <ligand>
        <name>S-adenosyl-L-methionine</name>
        <dbReference type="ChEBI" id="CHEBI:59789"/>
    </ligand>
</feature>
<dbReference type="EC" id="2.1.1.98" evidence="6"/>
<evidence type="ECO:0000256" key="2">
    <source>
        <dbReference type="ARBA" id="ARBA00006729"/>
    </source>
</evidence>
<dbReference type="PANTHER" id="PTHR10882:SF0">
    <property type="entry name" value="DIPHTHINE METHYL ESTER SYNTHASE"/>
    <property type="match status" value="1"/>
</dbReference>
<dbReference type="InterPro" id="IPR014777">
    <property type="entry name" value="4pyrrole_Mease_sub1"/>
</dbReference>
<dbReference type="Pfam" id="PF00590">
    <property type="entry name" value="TP_methylase"/>
    <property type="match status" value="1"/>
</dbReference>
<comment type="catalytic activity">
    <reaction evidence="6">
        <text>2-[(3S)-amino-3-carboxypropyl]-L-histidyl-[translation elongation factor 2] + 3 S-adenosyl-L-methionine = diphthine-[translation elongation factor 2] + 3 S-adenosyl-L-homocysteine + 3 H(+)</text>
        <dbReference type="Rhea" id="RHEA:36415"/>
        <dbReference type="Rhea" id="RHEA-COMP:9749"/>
        <dbReference type="Rhea" id="RHEA-COMP:10172"/>
        <dbReference type="ChEBI" id="CHEBI:15378"/>
        <dbReference type="ChEBI" id="CHEBI:57856"/>
        <dbReference type="ChEBI" id="CHEBI:59789"/>
        <dbReference type="ChEBI" id="CHEBI:73995"/>
        <dbReference type="ChEBI" id="CHEBI:82696"/>
        <dbReference type="EC" id="2.1.1.98"/>
    </reaction>
</comment>
<evidence type="ECO:0000256" key="7">
    <source>
        <dbReference type="PIRSR" id="PIRSR036432-1"/>
    </source>
</evidence>
<dbReference type="EMBL" id="CP015363">
    <property type="protein sequence ID" value="ARD84269.1"/>
    <property type="molecule type" value="Genomic_DNA"/>
</dbReference>
<feature type="binding site" evidence="6 7">
    <location>
        <begin position="112"/>
        <end position="113"/>
    </location>
    <ligand>
        <name>S-adenosyl-L-methionine</name>
        <dbReference type="ChEBI" id="CHEBI:59789"/>
    </ligand>
</feature>
<evidence type="ECO:0000256" key="1">
    <source>
        <dbReference type="ARBA" id="ARBA00005156"/>
    </source>
</evidence>
<proteinExistence type="inferred from homology"/>
<dbReference type="InterPro" id="IPR035996">
    <property type="entry name" value="4pyrrol_Methylase_sf"/>
</dbReference>
<comment type="subunit">
    <text evidence="6">Homodimer.</text>
</comment>
<keyword evidence="4 6" id="KW-0808">Transferase</keyword>
<evidence type="ECO:0000256" key="4">
    <source>
        <dbReference type="ARBA" id="ARBA00022679"/>
    </source>
</evidence>
<dbReference type="GO" id="GO:0017183">
    <property type="term" value="P:protein histidyl modification to diphthamide"/>
    <property type="evidence" value="ECO:0007669"/>
    <property type="project" value="UniProtKB-UniRule"/>
</dbReference>
<gene>
    <name evidence="6" type="primary">dphB</name>
    <name evidence="9" type="ORF">FAD_0348</name>
</gene>
<feature type="binding site" evidence="6 7">
    <location>
        <position position="164"/>
    </location>
    <ligand>
        <name>S-adenosyl-L-methionine</name>
        <dbReference type="ChEBI" id="CHEBI:59789"/>
    </ligand>
</feature>
<dbReference type="SUPFAM" id="SSF53790">
    <property type="entry name" value="Tetrapyrrole methylase"/>
    <property type="match status" value="1"/>
</dbReference>
<sequence length="254" mass="28168">MLNIMGLGLRGTKSLTLEEADALKESDLVYFEIYTSISPGNTVDSLSSLTGGMIRLADRNLIETDSEIINEAKNKIVTLLVTGDALSATTHNELRMEAQKAGVEVRIFENASIITAFISKTGLFNYKFGNIVSMPFIYENFFPVSVYDRIYINYSNNMHTLLLLDLKDGKTMGIQDALGILKRMEDSRKKGLIEPERIVIAGIAIGSENESIIYGNLDKVMEYNPPGSPASIIIPATINDNEREFLEAFARKIN</sequence>
<dbReference type="CDD" id="cd11647">
    <property type="entry name" value="DHP5_DphB"/>
    <property type="match status" value="1"/>
</dbReference>
<dbReference type="Gene3D" id="3.30.950.10">
    <property type="entry name" value="Methyltransferase, Cobalt-precorrin-4 Transmethylase, Domain 2"/>
    <property type="match status" value="1"/>
</dbReference>
<dbReference type="AlphaFoldDB" id="A0A1V0N2D6"/>
<dbReference type="InterPro" id="IPR014776">
    <property type="entry name" value="4pyrrole_Mease_sub2"/>
</dbReference>
<accession>A0A1V0N2D6</accession>
<protein>
    <recommendedName>
        <fullName evidence="6">Diphthine synthase</fullName>
        <ecNumber evidence="6">2.1.1.98</ecNumber>
    </recommendedName>
    <alternativeName>
        <fullName evidence="6">Diphthamide biosynthesis methyltransferase</fullName>
    </alternativeName>
</protein>
<dbReference type="STRING" id="74969.FAD_0348"/>
<feature type="domain" description="Tetrapyrrole methylase" evidence="8">
    <location>
        <begin position="2"/>
        <end position="218"/>
    </location>
</feature>
<dbReference type="GO" id="GO:0032259">
    <property type="term" value="P:methylation"/>
    <property type="evidence" value="ECO:0007669"/>
    <property type="project" value="UniProtKB-KW"/>
</dbReference>
<feature type="binding site" evidence="6 7">
    <location>
        <position position="9"/>
    </location>
    <ligand>
        <name>S-adenosyl-L-methionine</name>
        <dbReference type="ChEBI" id="CHEBI:59789"/>
    </ligand>
</feature>
<dbReference type="HAMAP" id="MF_01084">
    <property type="entry name" value="Diphthine_synth"/>
    <property type="match status" value="1"/>
</dbReference>
<comment type="similarity">
    <text evidence="2 6">Belongs to the diphthine synthase family.</text>
</comment>
<dbReference type="UniPathway" id="UPA00559"/>
<evidence type="ECO:0000313" key="9">
    <source>
        <dbReference type="EMBL" id="ARD84269.1"/>
    </source>
</evidence>
<evidence type="ECO:0000259" key="8">
    <source>
        <dbReference type="Pfam" id="PF00590"/>
    </source>
</evidence>
<dbReference type="NCBIfam" id="TIGR00522">
    <property type="entry name" value="dph5"/>
    <property type="match status" value="1"/>
</dbReference>
<evidence type="ECO:0000313" key="10">
    <source>
        <dbReference type="Proteomes" id="UP000192050"/>
    </source>
</evidence>
<reference evidence="9 10" key="1">
    <citation type="submission" date="2011-10" db="EMBL/GenBank/DDBJ databases">
        <title>Metabolic and evolutionary patterns in the extreme acidophile Ferroplasma acidiphilum.</title>
        <authorList>
            <person name="Golyshina O.V."/>
            <person name="Kozyavkin S.A."/>
            <person name="Tatusov R.L."/>
            <person name="Slesarev A.I."/>
            <person name="Golyshin P.N."/>
        </authorList>
    </citation>
    <scope>NUCLEOTIDE SEQUENCE [LARGE SCALE GENOMIC DNA]</scope>
    <source>
        <strain evidence="10">Y</strain>
    </source>
</reference>
<dbReference type="RefSeq" id="WP_236940586.1">
    <property type="nucleotide sequence ID" value="NZ_CP015363.1"/>
</dbReference>